<dbReference type="CDD" id="cd05651">
    <property type="entry name" value="M20_ArgE_DapE-like"/>
    <property type="match status" value="1"/>
</dbReference>
<keyword evidence="4" id="KW-0862">Zinc</keyword>
<keyword evidence="5" id="KW-0170">Cobalt</keyword>
<evidence type="ECO:0000313" key="8">
    <source>
        <dbReference type="Proteomes" id="UP000253919"/>
    </source>
</evidence>
<dbReference type="SUPFAM" id="SSF53187">
    <property type="entry name" value="Zn-dependent exopeptidases"/>
    <property type="match status" value="1"/>
</dbReference>
<dbReference type="InterPro" id="IPR036264">
    <property type="entry name" value="Bact_exopeptidase_dim_dom"/>
</dbReference>
<dbReference type="InterPro" id="IPR002933">
    <property type="entry name" value="Peptidase_M20"/>
</dbReference>
<feature type="domain" description="Peptidase M20 dimerisation" evidence="6">
    <location>
        <begin position="168"/>
        <end position="266"/>
    </location>
</feature>
<protein>
    <submittedName>
        <fullName evidence="7">Acetylornithine deacetylase</fullName>
        <ecNumber evidence="7">3.5.1.16</ecNumber>
    </submittedName>
</protein>
<dbReference type="SUPFAM" id="SSF55031">
    <property type="entry name" value="Bacterial exopeptidase dimerisation domain"/>
    <property type="match status" value="1"/>
</dbReference>
<organism evidence="7 8">
    <name type="scientific">Adhaeribacter pallidiroseus</name>
    <dbReference type="NCBI Taxonomy" id="2072847"/>
    <lineage>
        <taxon>Bacteria</taxon>
        <taxon>Pseudomonadati</taxon>
        <taxon>Bacteroidota</taxon>
        <taxon>Cytophagia</taxon>
        <taxon>Cytophagales</taxon>
        <taxon>Hymenobacteraceae</taxon>
        <taxon>Adhaeribacter</taxon>
    </lineage>
</organism>
<keyword evidence="2" id="KW-0479">Metal-binding</keyword>
<dbReference type="Gene3D" id="3.30.70.360">
    <property type="match status" value="1"/>
</dbReference>
<dbReference type="RefSeq" id="WP_115372310.1">
    <property type="nucleotide sequence ID" value="NZ_QASA01000001.1"/>
</dbReference>
<dbReference type="Pfam" id="PF07687">
    <property type="entry name" value="M20_dimer"/>
    <property type="match status" value="1"/>
</dbReference>
<dbReference type="GO" id="GO:0008777">
    <property type="term" value="F:acetylornithine deacetylase activity"/>
    <property type="evidence" value="ECO:0007669"/>
    <property type="project" value="UniProtKB-EC"/>
</dbReference>
<evidence type="ECO:0000256" key="4">
    <source>
        <dbReference type="ARBA" id="ARBA00022833"/>
    </source>
</evidence>
<keyword evidence="3 7" id="KW-0378">Hydrolase</keyword>
<evidence type="ECO:0000259" key="6">
    <source>
        <dbReference type="Pfam" id="PF07687"/>
    </source>
</evidence>
<dbReference type="OrthoDB" id="9792335at2"/>
<comment type="caution">
    <text evidence="7">The sequence shown here is derived from an EMBL/GenBank/DDBJ whole genome shotgun (WGS) entry which is preliminary data.</text>
</comment>
<dbReference type="InterPro" id="IPR011650">
    <property type="entry name" value="Peptidase_M20_dimer"/>
</dbReference>
<evidence type="ECO:0000256" key="2">
    <source>
        <dbReference type="ARBA" id="ARBA00022723"/>
    </source>
</evidence>
<reference evidence="7 8" key="1">
    <citation type="submission" date="2018-04" db="EMBL/GenBank/DDBJ databases">
        <title>Adhaeribacter sp. HMF7616 genome sequencing and assembly.</title>
        <authorList>
            <person name="Kang H."/>
            <person name="Kang J."/>
            <person name="Cha I."/>
            <person name="Kim H."/>
            <person name="Joh K."/>
        </authorList>
    </citation>
    <scope>NUCLEOTIDE SEQUENCE [LARGE SCALE GENOMIC DNA]</scope>
    <source>
        <strain evidence="7 8">HMF7616</strain>
    </source>
</reference>
<dbReference type="AlphaFoldDB" id="A0A369QDX8"/>
<dbReference type="Pfam" id="PF01546">
    <property type="entry name" value="Peptidase_M20"/>
    <property type="match status" value="1"/>
</dbReference>
<dbReference type="Proteomes" id="UP000253919">
    <property type="component" value="Unassembled WGS sequence"/>
</dbReference>
<dbReference type="PANTHER" id="PTHR43808">
    <property type="entry name" value="ACETYLORNITHINE DEACETYLASE"/>
    <property type="match status" value="1"/>
</dbReference>
<evidence type="ECO:0000256" key="3">
    <source>
        <dbReference type="ARBA" id="ARBA00022801"/>
    </source>
</evidence>
<dbReference type="GO" id="GO:0006526">
    <property type="term" value="P:L-arginine biosynthetic process"/>
    <property type="evidence" value="ECO:0007669"/>
    <property type="project" value="TreeGrafter"/>
</dbReference>
<sequence>MQPEILFQDALELLKALIATASFSWQEENTAALIHDFLKKNNIAALREQNNIWAFNKNFRPELPTILLNSHHDTVKPNKDWTKDPFTPYVADNKLYGLGSNDAGGCLVSLIATFRHFYSHENLKYNLVLAATAEEEVSGVNGLESIIPQLGPLEFAIVGEPTQMHLAIAEKGLLVLDCLVKGTSGHAAREEGENAIYKALPDINWFQSFKFPVESEFLGPVKMTVTIIQAGTQHNVVPDSCAFTVDVRVTDAYTPEEVLEIIKTHVTCAVEPRSLRLKPSRISKETPIVQAGLALGRELYGSPTTSDQALLAVPSLKLGPGDSARSHTADEFIYLSEIEEGIQLYIQLLNKILFK</sequence>
<keyword evidence="8" id="KW-1185">Reference proteome</keyword>
<evidence type="ECO:0000256" key="1">
    <source>
        <dbReference type="ARBA" id="ARBA00001947"/>
    </source>
</evidence>
<evidence type="ECO:0000256" key="5">
    <source>
        <dbReference type="ARBA" id="ARBA00023285"/>
    </source>
</evidence>
<name>A0A369QDX8_9BACT</name>
<dbReference type="PROSITE" id="PS00758">
    <property type="entry name" value="ARGE_DAPE_CPG2_1"/>
    <property type="match status" value="1"/>
</dbReference>
<dbReference type="EC" id="3.5.1.16" evidence="7"/>
<dbReference type="EMBL" id="QASA01000001">
    <property type="protein sequence ID" value="RDC62924.1"/>
    <property type="molecule type" value="Genomic_DNA"/>
</dbReference>
<gene>
    <name evidence="7" type="primary">argE</name>
    <name evidence="7" type="ORF">AHMF7616_01523</name>
</gene>
<dbReference type="Gene3D" id="3.40.630.10">
    <property type="entry name" value="Zn peptidases"/>
    <property type="match status" value="1"/>
</dbReference>
<comment type="cofactor">
    <cofactor evidence="1">
        <name>Zn(2+)</name>
        <dbReference type="ChEBI" id="CHEBI:29105"/>
    </cofactor>
</comment>
<accession>A0A369QDX8</accession>
<dbReference type="InterPro" id="IPR001261">
    <property type="entry name" value="ArgE/DapE_CS"/>
</dbReference>
<proteinExistence type="predicted"/>
<dbReference type="InterPro" id="IPR050072">
    <property type="entry name" value="Peptidase_M20A"/>
</dbReference>
<dbReference type="GO" id="GO:0046872">
    <property type="term" value="F:metal ion binding"/>
    <property type="evidence" value="ECO:0007669"/>
    <property type="project" value="UniProtKB-KW"/>
</dbReference>
<dbReference type="PANTHER" id="PTHR43808:SF31">
    <property type="entry name" value="N-ACETYL-L-CITRULLINE DEACETYLASE"/>
    <property type="match status" value="1"/>
</dbReference>
<evidence type="ECO:0000313" key="7">
    <source>
        <dbReference type="EMBL" id="RDC62924.1"/>
    </source>
</evidence>